<feature type="domain" description="N-acetyltransferase" evidence="2">
    <location>
        <begin position="91"/>
        <end position="258"/>
    </location>
</feature>
<evidence type="ECO:0000259" key="2">
    <source>
        <dbReference type="PROSITE" id="PS51186"/>
    </source>
</evidence>
<keyword evidence="4" id="KW-1185">Reference proteome</keyword>
<dbReference type="AlphaFoldDB" id="A0A484D4B4"/>
<dbReference type="CDD" id="cd04301">
    <property type="entry name" value="NAT_SF"/>
    <property type="match status" value="1"/>
</dbReference>
<reference evidence="3 4" key="1">
    <citation type="submission" date="2019-01" db="EMBL/GenBank/DDBJ databases">
        <title>A chromosome-scale genome assembly of the yellow perch, Perca flavescens.</title>
        <authorList>
            <person name="Feron R."/>
            <person name="Morvezen R."/>
            <person name="Bestin A."/>
            <person name="Haffray P."/>
            <person name="Klopp C."/>
            <person name="Zahm M."/>
            <person name="Cabau C."/>
            <person name="Roques C."/>
            <person name="Donnadieu C."/>
            <person name="Bouchez O."/>
            <person name="Christie M."/>
            <person name="Larson W."/>
            <person name="Guiguen Y."/>
        </authorList>
    </citation>
    <scope>NUCLEOTIDE SEQUENCE [LARGE SCALE GENOMIC DNA]</scope>
    <source>
        <strain evidence="3">YP-PL-M2</strain>
        <tissue evidence="3">Blood</tissue>
    </source>
</reference>
<dbReference type="InterPro" id="IPR016181">
    <property type="entry name" value="Acyl_CoA_acyltransferase"/>
</dbReference>
<sequence length="258" mass="29188">MAQKNDFRFSIREYRPSDEHVVMSLFRDGILEHVYPAFFKAMSHPDHVGVALSLCMAGYVLGGSSYFQALLFGSAWAGLLYYCCHEIYEGYMTRRLSTDMADIRANYLENPDSGFWVAEADADANGQSKVVGMVAVTGKRRGEKGERFDEWNGGAMGEVPEFAQDAVDGSYGEMSHAVVAFPWRRRHLGSQLTEKALDFCKERGYARLVLDVSSPQTAAISLYQKFGFVETECHRNTHANRWFSKLARINVVRMEKFI</sequence>
<dbReference type="Gene3D" id="3.40.630.30">
    <property type="match status" value="1"/>
</dbReference>
<name>A0A484D4B4_PERFV</name>
<keyword evidence="1" id="KW-0808">Transferase</keyword>
<dbReference type="PROSITE" id="PS51186">
    <property type="entry name" value="GNAT"/>
    <property type="match status" value="1"/>
</dbReference>
<dbReference type="PANTHER" id="PTHR13947:SF54">
    <property type="entry name" value="N-ACETYLTRANSFERASE CML3-RELATED"/>
    <property type="match status" value="1"/>
</dbReference>
<protein>
    <recommendedName>
        <fullName evidence="2">N-acetyltransferase domain-containing protein</fullName>
    </recommendedName>
</protein>
<evidence type="ECO:0000256" key="1">
    <source>
        <dbReference type="ARBA" id="ARBA00022679"/>
    </source>
</evidence>
<dbReference type="PANTHER" id="PTHR13947">
    <property type="entry name" value="GNAT FAMILY N-ACETYLTRANSFERASE"/>
    <property type="match status" value="1"/>
</dbReference>
<dbReference type="GO" id="GO:0008080">
    <property type="term" value="F:N-acetyltransferase activity"/>
    <property type="evidence" value="ECO:0007669"/>
    <property type="project" value="InterPro"/>
</dbReference>
<gene>
    <name evidence="3" type="ORF">EPR50_G00072160</name>
</gene>
<dbReference type="STRING" id="8167.A0A484D4B4"/>
<dbReference type="InterPro" id="IPR050769">
    <property type="entry name" value="NAT_camello-type"/>
</dbReference>
<organism evidence="3 4">
    <name type="scientific">Perca flavescens</name>
    <name type="common">American yellow perch</name>
    <name type="synonym">Morone flavescens</name>
    <dbReference type="NCBI Taxonomy" id="8167"/>
    <lineage>
        <taxon>Eukaryota</taxon>
        <taxon>Metazoa</taxon>
        <taxon>Chordata</taxon>
        <taxon>Craniata</taxon>
        <taxon>Vertebrata</taxon>
        <taxon>Euteleostomi</taxon>
        <taxon>Actinopterygii</taxon>
        <taxon>Neopterygii</taxon>
        <taxon>Teleostei</taxon>
        <taxon>Neoteleostei</taxon>
        <taxon>Acanthomorphata</taxon>
        <taxon>Eupercaria</taxon>
        <taxon>Perciformes</taxon>
        <taxon>Percoidei</taxon>
        <taxon>Percidae</taxon>
        <taxon>Percinae</taxon>
        <taxon>Perca</taxon>
    </lineage>
</organism>
<evidence type="ECO:0000313" key="3">
    <source>
        <dbReference type="EMBL" id="TDH10168.1"/>
    </source>
</evidence>
<proteinExistence type="predicted"/>
<accession>A0A484D4B4</accession>
<dbReference type="SUPFAM" id="SSF55729">
    <property type="entry name" value="Acyl-CoA N-acyltransferases (Nat)"/>
    <property type="match status" value="1"/>
</dbReference>
<dbReference type="EMBL" id="SCKG01000007">
    <property type="protein sequence ID" value="TDH10168.1"/>
    <property type="molecule type" value="Genomic_DNA"/>
</dbReference>
<dbReference type="Proteomes" id="UP000295070">
    <property type="component" value="Chromosome 7"/>
</dbReference>
<comment type="caution">
    <text evidence="3">The sequence shown here is derived from an EMBL/GenBank/DDBJ whole genome shotgun (WGS) entry which is preliminary data.</text>
</comment>
<dbReference type="Pfam" id="PF00583">
    <property type="entry name" value="Acetyltransf_1"/>
    <property type="match status" value="1"/>
</dbReference>
<evidence type="ECO:0000313" key="4">
    <source>
        <dbReference type="Proteomes" id="UP000295070"/>
    </source>
</evidence>
<dbReference type="InterPro" id="IPR000182">
    <property type="entry name" value="GNAT_dom"/>
</dbReference>